<evidence type="ECO:0000313" key="2">
    <source>
        <dbReference type="Proteomes" id="UP001148737"/>
    </source>
</evidence>
<organism evidence="1 2">
    <name type="scientific">Lecanicillium saksenae</name>
    <dbReference type="NCBI Taxonomy" id="468837"/>
    <lineage>
        <taxon>Eukaryota</taxon>
        <taxon>Fungi</taxon>
        <taxon>Dikarya</taxon>
        <taxon>Ascomycota</taxon>
        <taxon>Pezizomycotina</taxon>
        <taxon>Sordariomycetes</taxon>
        <taxon>Hypocreomycetidae</taxon>
        <taxon>Hypocreales</taxon>
        <taxon>Cordycipitaceae</taxon>
        <taxon>Lecanicillium</taxon>
    </lineage>
</organism>
<sequence length="141" mass="16073">MADLNLAYLDKEGMSWSHWVVQHWTATILGYGFICNAFMCYYFEKNRWLRRASAVPDADETRGESKDADELAASSPLGSMKDVEEASQSGFEAAFGVKMGGLLHRRVQSDVERRNRSVPRDLSTSSFDRRYKQQDGAGFFW</sequence>
<gene>
    <name evidence="1" type="ORF">NLG97_g6560</name>
</gene>
<dbReference type="EMBL" id="JANAKD010000884">
    <property type="protein sequence ID" value="KAJ3486717.1"/>
    <property type="molecule type" value="Genomic_DNA"/>
</dbReference>
<name>A0ACC1QRV8_9HYPO</name>
<proteinExistence type="predicted"/>
<comment type="caution">
    <text evidence="1">The sequence shown here is derived from an EMBL/GenBank/DDBJ whole genome shotgun (WGS) entry which is preliminary data.</text>
</comment>
<evidence type="ECO:0000313" key="1">
    <source>
        <dbReference type="EMBL" id="KAJ3486717.1"/>
    </source>
</evidence>
<dbReference type="Proteomes" id="UP001148737">
    <property type="component" value="Unassembled WGS sequence"/>
</dbReference>
<accession>A0ACC1QRV8</accession>
<reference evidence="1" key="1">
    <citation type="submission" date="2022-07" db="EMBL/GenBank/DDBJ databases">
        <title>Genome Sequence of Lecanicillium saksenae.</title>
        <authorList>
            <person name="Buettner E."/>
        </authorList>
    </citation>
    <scope>NUCLEOTIDE SEQUENCE</scope>
    <source>
        <strain evidence="1">VT-O1</strain>
    </source>
</reference>
<protein>
    <submittedName>
        <fullName evidence="1">Uncharacterized protein</fullName>
    </submittedName>
</protein>
<keyword evidence="2" id="KW-1185">Reference proteome</keyword>